<dbReference type="SUPFAM" id="SSF51430">
    <property type="entry name" value="NAD(P)-linked oxidoreductase"/>
    <property type="match status" value="1"/>
</dbReference>
<dbReference type="InterPro" id="IPR036812">
    <property type="entry name" value="NAD(P)_OxRdtase_dom_sf"/>
</dbReference>
<dbReference type="EMBL" id="KV893974">
    <property type="protein sequence ID" value="OON18656.1"/>
    <property type="molecule type" value="Genomic_DNA"/>
</dbReference>
<protein>
    <recommendedName>
        <fullName evidence="3">NADP-dependent oxidoreductase domain-containing protein</fullName>
    </recommendedName>
</protein>
<proteinExistence type="predicted"/>
<evidence type="ECO:0000313" key="2">
    <source>
        <dbReference type="Proteomes" id="UP000243686"/>
    </source>
</evidence>
<dbReference type="PANTHER" id="PTHR43827:SF14">
    <property type="entry name" value="NADP-DEPENDENT OXIDOREDUCTASE DOMAIN-CONTAINING PROTEIN"/>
    <property type="match status" value="1"/>
</dbReference>
<reference evidence="1 2" key="1">
    <citation type="submission" date="2015-03" db="EMBL/GenBank/DDBJ databases">
        <title>Draft genome of the nematode, Opisthorchis viverrini.</title>
        <authorList>
            <person name="Mitreva M."/>
        </authorList>
    </citation>
    <scope>NUCLEOTIDE SEQUENCE [LARGE SCALE GENOMIC DNA]</scope>
    <source>
        <strain evidence="1">Khon Kaen</strain>
    </source>
</reference>
<evidence type="ECO:0008006" key="3">
    <source>
        <dbReference type="Google" id="ProtNLM"/>
    </source>
</evidence>
<gene>
    <name evidence="1" type="ORF">X801_05487</name>
</gene>
<dbReference type="PANTHER" id="PTHR43827">
    <property type="entry name" value="2,5-DIKETO-D-GLUCONIC ACID REDUCTASE"/>
    <property type="match status" value="1"/>
</dbReference>
<sequence length="75" mass="8406">MSASVSFRIGALFAIRLHIFTGENLLELPVVQEMCKKYNKTAGQILLRHTVQRGLCAIPKSSNPGRILENIRIIE</sequence>
<dbReference type="Proteomes" id="UP000243686">
    <property type="component" value="Unassembled WGS sequence"/>
</dbReference>
<organism evidence="1 2">
    <name type="scientific">Opisthorchis viverrini</name>
    <name type="common">Southeast Asian liver fluke</name>
    <dbReference type="NCBI Taxonomy" id="6198"/>
    <lineage>
        <taxon>Eukaryota</taxon>
        <taxon>Metazoa</taxon>
        <taxon>Spiralia</taxon>
        <taxon>Lophotrochozoa</taxon>
        <taxon>Platyhelminthes</taxon>
        <taxon>Trematoda</taxon>
        <taxon>Digenea</taxon>
        <taxon>Opisthorchiida</taxon>
        <taxon>Opisthorchiata</taxon>
        <taxon>Opisthorchiidae</taxon>
        <taxon>Opisthorchis</taxon>
    </lineage>
</organism>
<keyword evidence="2" id="KW-1185">Reference proteome</keyword>
<name>A0A1S8WW59_OPIVI</name>
<dbReference type="AlphaFoldDB" id="A0A1S8WW59"/>
<dbReference type="Gene3D" id="3.20.20.100">
    <property type="entry name" value="NADP-dependent oxidoreductase domain"/>
    <property type="match status" value="1"/>
</dbReference>
<evidence type="ECO:0000313" key="1">
    <source>
        <dbReference type="EMBL" id="OON18656.1"/>
    </source>
</evidence>
<dbReference type="InterPro" id="IPR020471">
    <property type="entry name" value="AKR"/>
</dbReference>
<dbReference type="GO" id="GO:0016491">
    <property type="term" value="F:oxidoreductase activity"/>
    <property type="evidence" value="ECO:0007669"/>
    <property type="project" value="InterPro"/>
</dbReference>
<accession>A0A1S8WW59</accession>